<reference evidence="2 3" key="1">
    <citation type="submission" date="2020-06" db="EMBL/GenBank/DDBJ databases">
        <title>Mogibacterium timidum strain W9173 genomic sequence.</title>
        <authorList>
            <person name="Wade W.G."/>
            <person name="Johnston C.D."/>
            <person name="Chen T."/>
            <person name="Dewhirst F.E."/>
        </authorList>
    </citation>
    <scope>NUCLEOTIDE SEQUENCE [LARGE SCALE GENOMIC DNA]</scope>
    <source>
        <strain evidence="2 3">W9173</strain>
    </source>
</reference>
<proteinExistence type="predicted"/>
<comment type="caution">
    <text evidence="2">The sequence shown here is derived from an EMBL/GenBank/DDBJ whole genome shotgun (WGS) entry which is preliminary data.</text>
</comment>
<feature type="transmembrane region" description="Helical" evidence="1">
    <location>
        <begin position="42"/>
        <end position="63"/>
    </location>
</feature>
<dbReference type="AlphaFoldDB" id="A0A7Y8VSV3"/>
<evidence type="ECO:0000313" key="2">
    <source>
        <dbReference type="EMBL" id="NWO23817.1"/>
    </source>
</evidence>
<feature type="transmembrane region" description="Helical" evidence="1">
    <location>
        <begin position="12"/>
        <end position="30"/>
    </location>
</feature>
<feature type="transmembrane region" description="Helical" evidence="1">
    <location>
        <begin position="143"/>
        <end position="166"/>
    </location>
</feature>
<dbReference type="GO" id="GO:0005886">
    <property type="term" value="C:plasma membrane"/>
    <property type="evidence" value="ECO:0007669"/>
    <property type="project" value="InterPro"/>
</dbReference>
<keyword evidence="3" id="KW-1185">Reference proteome</keyword>
<protein>
    <submittedName>
        <fullName evidence="2">Energy-coupled thiamine transporter ThiT</fullName>
    </submittedName>
</protein>
<dbReference type="EMBL" id="JABXYR010000002">
    <property type="protein sequence ID" value="NWO23817.1"/>
    <property type="molecule type" value="Genomic_DNA"/>
</dbReference>
<sequence>MNLQGFVESRVGQVVIILVIVLMLVLITLGGKSKGANRKVDIKAMTVSALLIAIAMVLSNVKIFTMPQGGSITLLSLLPIAVVTYLYGTKRGIIAGVALGLVNLIFGPYVIHPAQLLLDYPIAFGALGIGGAFRNGKNGLTKVYVVGVFARYLCAVASGIIFFGSYAPKGFNAVTWSVWYNITYIAVEAAITIVVINMPPVKNLFERIKNADEFGASRTNKIR</sequence>
<dbReference type="RefSeq" id="WP_178978727.1">
    <property type="nucleotide sequence ID" value="NZ_JABXYR010000002.1"/>
</dbReference>
<gene>
    <name evidence="2" type="primary">thiT</name>
    <name evidence="2" type="ORF">HW270_07030</name>
</gene>
<keyword evidence="1" id="KW-0812">Transmembrane</keyword>
<feature type="transmembrane region" description="Helical" evidence="1">
    <location>
        <begin position="117"/>
        <end position="136"/>
    </location>
</feature>
<keyword evidence="1" id="KW-0472">Membrane</keyword>
<dbReference type="Gene3D" id="1.10.1760.20">
    <property type="match status" value="1"/>
</dbReference>
<name>A0A7Y8VSV3_9FIRM</name>
<evidence type="ECO:0000313" key="3">
    <source>
        <dbReference type="Proteomes" id="UP000526307"/>
    </source>
</evidence>
<dbReference type="GO" id="GO:0015234">
    <property type="term" value="F:thiamine transmembrane transporter activity"/>
    <property type="evidence" value="ECO:0007669"/>
    <property type="project" value="InterPro"/>
</dbReference>
<dbReference type="NCBIfam" id="TIGR02357">
    <property type="entry name" value="ECF_ThiT_YuaJ"/>
    <property type="match status" value="1"/>
</dbReference>
<feature type="transmembrane region" description="Helical" evidence="1">
    <location>
        <begin position="178"/>
        <end position="199"/>
    </location>
</feature>
<feature type="transmembrane region" description="Helical" evidence="1">
    <location>
        <begin position="93"/>
        <end position="111"/>
    </location>
</feature>
<dbReference type="Pfam" id="PF09515">
    <property type="entry name" value="Thia_YuaJ"/>
    <property type="match status" value="1"/>
</dbReference>
<feature type="transmembrane region" description="Helical" evidence="1">
    <location>
        <begin position="69"/>
        <end position="86"/>
    </location>
</feature>
<evidence type="ECO:0000256" key="1">
    <source>
        <dbReference type="SAM" id="Phobius"/>
    </source>
</evidence>
<dbReference type="Proteomes" id="UP000526307">
    <property type="component" value="Unassembled WGS sequence"/>
</dbReference>
<dbReference type="InterPro" id="IPR012651">
    <property type="entry name" value="Thia_Transptr_ThiT"/>
</dbReference>
<organism evidence="2 3">
    <name type="scientific">Mogibacterium timidum</name>
    <dbReference type="NCBI Taxonomy" id="35519"/>
    <lineage>
        <taxon>Bacteria</taxon>
        <taxon>Bacillati</taxon>
        <taxon>Bacillota</taxon>
        <taxon>Clostridia</taxon>
        <taxon>Peptostreptococcales</taxon>
        <taxon>Anaerovoracaceae</taxon>
        <taxon>Mogibacterium</taxon>
    </lineage>
</organism>
<keyword evidence="1" id="KW-1133">Transmembrane helix</keyword>
<accession>A0A7Y8VSV3</accession>